<dbReference type="AlphaFoldDB" id="A0A1R1X1G6"/>
<name>A0A1R1X1G6_9FUNG</name>
<evidence type="ECO:0000256" key="1">
    <source>
        <dbReference type="SAM" id="MobiDB-lite"/>
    </source>
</evidence>
<feature type="compositionally biased region" description="Low complexity" evidence="1">
    <location>
        <begin position="12"/>
        <end position="27"/>
    </location>
</feature>
<gene>
    <name evidence="2" type="ORF">AYI70_g11532</name>
</gene>
<dbReference type="Proteomes" id="UP000187283">
    <property type="component" value="Unassembled WGS sequence"/>
</dbReference>
<reference evidence="2 3" key="1">
    <citation type="submission" date="2017-01" db="EMBL/GenBank/DDBJ databases">
        <authorList>
            <person name="Mah S.A."/>
            <person name="Swanson W.J."/>
            <person name="Moy G.W."/>
            <person name="Vacquier V.D."/>
        </authorList>
    </citation>
    <scope>NUCLEOTIDE SEQUENCE [LARGE SCALE GENOMIC DNA]</scope>
    <source>
        <strain evidence="2 3">GSMNP</strain>
    </source>
</reference>
<sequence length="106" mass="12572">MDTFSNSDSEESVSSSNDEYSENETTSYNNRKPDNSDFENNIGGKILKRDMDSRNEYSGQENQFLCFGYEAKLFPINRNELHKFETEKFLVPWYDYDYINHPLVDR</sequence>
<proteinExistence type="predicted"/>
<keyword evidence="3" id="KW-1185">Reference proteome</keyword>
<dbReference type="EMBL" id="LSSN01005786">
    <property type="protein sequence ID" value="OMJ08475.1"/>
    <property type="molecule type" value="Genomic_DNA"/>
</dbReference>
<organism evidence="2 3">
    <name type="scientific">Smittium culicis</name>
    <dbReference type="NCBI Taxonomy" id="133412"/>
    <lineage>
        <taxon>Eukaryota</taxon>
        <taxon>Fungi</taxon>
        <taxon>Fungi incertae sedis</taxon>
        <taxon>Zoopagomycota</taxon>
        <taxon>Kickxellomycotina</taxon>
        <taxon>Harpellomycetes</taxon>
        <taxon>Harpellales</taxon>
        <taxon>Legeriomycetaceae</taxon>
        <taxon>Smittium</taxon>
    </lineage>
</organism>
<protein>
    <submittedName>
        <fullName evidence="2">Uncharacterized protein</fullName>
    </submittedName>
</protein>
<evidence type="ECO:0000313" key="3">
    <source>
        <dbReference type="Proteomes" id="UP000187283"/>
    </source>
</evidence>
<accession>A0A1R1X1G6</accession>
<evidence type="ECO:0000313" key="2">
    <source>
        <dbReference type="EMBL" id="OMJ08475.1"/>
    </source>
</evidence>
<feature type="region of interest" description="Disordered" evidence="1">
    <location>
        <begin position="1"/>
        <end position="45"/>
    </location>
</feature>
<comment type="caution">
    <text evidence="2">The sequence shown here is derived from an EMBL/GenBank/DDBJ whole genome shotgun (WGS) entry which is preliminary data.</text>
</comment>